<dbReference type="Proteomes" id="UP000199093">
    <property type="component" value="Unassembled WGS sequence"/>
</dbReference>
<gene>
    <name evidence="1" type="ORF">SAMN04487993_1013122</name>
</gene>
<evidence type="ECO:0000313" key="1">
    <source>
        <dbReference type="EMBL" id="SDI96057.1"/>
    </source>
</evidence>
<keyword evidence="2" id="KW-1185">Reference proteome</keyword>
<dbReference type="RefSeq" id="WP_089848757.1">
    <property type="nucleotide sequence ID" value="NZ_FNEJ01000013.1"/>
</dbReference>
<name>A0A1G8PUB6_9RHOB</name>
<protein>
    <submittedName>
        <fullName evidence="1">Uncharacterized protein</fullName>
    </submittedName>
</protein>
<dbReference type="AlphaFoldDB" id="A0A1G8PUB6"/>
<reference evidence="1 2" key="1">
    <citation type="submission" date="2016-10" db="EMBL/GenBank/DDBJ databases">
        <authorList>
            <person name="de Groot N.N."/>
        </authorList>
    </citation>
    <scope>NUCLEOTIDE SEQUENCE [LARGE SCALE GENOMIC DNA]</scope>
    <source>
        <strain evidence="1 2">DSM 26424</strain>
    </source>
</reference>
<dbReference type="EMBL" id="FNEJ01000013">
    <property type="protein sequence ID" value="SDI96057.1"/>
    <property type="molecule type" value="Genomic_DNA"/>
</dbReference>
<sequence>MLKQERRAEQTGAASAAKIRPGRGAKRPVSIWELLVWAFQVERVSIEFDELARLAGERPAVGIEYILMQRGHLGCAVDGGGRSDSHPDADMVASALAVLPEGCGGASMAIWIAELARAGVMPDWGSDLPPRCVPMGWRQCRYGAYAERTLWTGDARVARWPANHLGKGDGYVCLVRYEGDAREHAGRRREWLKWWGALLELRATFQTYGLSAFEVTDAMPPRTPWSKGS</sequence>
<evidence type="ECO:0000313" key="2">
    <source>
        <dbReference type="Proteomes" id="UP000199093"/>
    </source>
</evidence>
<dbReference type="STRING" id="555512.SAMN04487993_1013122"/>
<proteinExistence type="predicted"/>
<dbReference type="OrthoDB" id="7652971at2"/>
<accession>A0A1G8PUB6</accession>
<organism evidence="1 2">
    <name type="scientific">Salipiger marinus</name>
    <dbReference type="NCBI Taxonomy" id="555512"/>
    <lineage>
        <taxon>Bacteria</taxon>
        <taxon>Pseudomonadati</taxon>
        <taxon>Pseudomonadota</taxon>
        <taxon>Alphaproteobacteria</taxon>
        <taxon>Rhodobacterales</taxon>
        <taxon>Roseobacteraceae</taxon>
        <taxon>Salipiger</taxon>
    </lineage>
</organism>